<feature type="transmembrane region" description="Helical" evidence="6">
    <location>
        <begin position="85"/>
        <end position="105"/>
    </location>
</feature>
<feature type="transmembrane region" description="Helical" evidence="6">
    <location>
        <begin position="111"/>
        <end position="129"/>
    </location>
</feature>
<dbReference type="GO" id="GO:0033013">
    <property type="term" value="P:tetrapyrrole metabolic process"/>
    <property type="evidence" value="ECO:0007669"/>
    <property type="project" value="UniProtKB-ARBA"/>
</dbReference>
<sequence length="163" mass="18241">MTQPTSPSASLNNPRSWLVLGFFILLVVGVGGLIGTQSIPGPWYESLTKPPFNPPNWIFGPVWFTLYVLIAIAGWRTFAVVGGDWVKGLWIAQMLLNWAWSPVWFNLQQVWVALAIIIVMLATILLFIADRWNRDRLAAALFVPYAAWVSFATLLNLSIAILN</sequence>
<keyword evidence="3 6" id="KW-0812">Transmembrane</keyword>
<evidence type="ECO:0000256" key="1">
    <source>
        <dbReference type="ARBA" id="ARBA00004141"/>
    </source>
</evidence>
<evidence type="ECO:0000256" key="5">
    <source>
        <dbReference type="ARBA" id="ARBA00023136"/>
    </source>
</evidence>
<accession>A0A1K2HVE1</accession>
<comment type="subcellular location">
    <subcellularLocation>
        <location evidence="1">Membrane</location>
        <topology evidence="1">Multi-pass membrane protein</topology>
    </subcellularLocation>
</comment>
<dbReference type="PIRSF" id="PIRSF005859">
    <property type="entry name" value="PBR"/>
    <property type="match status" value="1"/>
</dbReference>
<dbReference type="STRING" id="665118.SAMN02983003_0655"/>
<organism evidence="7 8">
    <name type="scientific">Devosia enhydra</name>
    <dbReference type="NCBI Taxonomy" id="665118"/>
    <lineage>
        <taxon>Bacteria</taxon>
        <taxon>Pseudomonadati</taxon>
        <taxon>Pseudomonadota</taxon>
        <taxon>Alphaproteobacteria</taxon>
        <taxon>Hyphomicrobiales</taxon>
        <taxon>Devosiaceae</taxon>
        <taxon>Devosia</taxon>
    </lineage>
</organism>
<feature type="transmembrane region" description="Helical" evidence="6">
    <location>
        <begin position="141"/>
        <end position="162"/>
    </location>
</feature>
<evidence type="ECO:0000313" key="8">
    <source>
        <dbReference type="Proteomes" id="UP000183447"/>
    </source>
</evidence>
<evidence type="ECO:0000256" key="2">
    <source>
        <dbReference type="ARBA" id="ARBA00007524"/>
    </source>
</evidence>
<keyword evidence="8" id="KW-1185">Reference proteome</keyword>
<dbReference type="GO" id="GO:0016020">
    <property type="term" value="C:membrane"/>
    <property type="evidence" value="ECO:0007669"/>
    <property type="project" value="UniProtKB-SubCell"/>
</dbReference>
<dbReference type="RefSeq" id="WP_084603219.1">
    <property type="nucleotide sequence ID" value="NZ_FPKU01000001.1"/>
</dbReference>
<feature type="transmembrane region" description="Helical" evidence="6">
    <location>
        <begin position="57"/>
        <end position="78"/>
    </location>
</feature>
<dbReference type="Gene3D" id="1.20.1260.100">
    <property type="entry name" value="TspO/MBR protein"/>
    <property type="match status" value="1"/>
</dbReference>
<dbReference type="Pfam" id="PF03073">
    <property type="entry name" value="TspO_MBR"/>
    <property type="match status" value="1"/>
</dbReference>
<dbReference type="FunFam" id="1.20.1260.100:FF:000001">
    <property type="entry name" value="translocator protein 2"/>
    <property type="match status" value="1"/>
</dbReference>
<feature type="transmembrane region" description="Helical" evidence="6">
    <location>
        <begin position="17"/>
        <end position="37"/>
    </location>
</feature>
<dbReference type="InterPro" id="IPR004307">
    <property type="entry name" value="TspO_MBR"/>
</dbReference>
<dbReference type="EMBL" id="FPKU01000001">
    <property type="protein sequence ID" value="SFZ81723.1"/>
    <property type="molecule type" value="Genomic_DNA"/>
</dbReference>
<gene>
    <name evidence="7" type="ORF">SAMN02983003_0655</name>
</gene>
<protein>
    <submittedName>
        <fullName evidence="7">TspO and MBR related proteins</fullName>
    </submittedName>
</protein>
<dbReference type="PANTHER" id="PTHR10057">
    <property type="entry name" value="PERIPHERAL-TYPE BENZODIAZEPINE RECEPTOR"/>
    <property type="match status" value="1"/>
</dbReference>
<evidence type="ECO:0000256" key="6">
    <source>
        <dbReference type="SAM" id="Phobius"/>
    </source>
</evidence>
<dbReference type="InterPro" id="IPR038330">
    <property type="entry name" value="TspO/MBR-related_sf"/>
</dbReference>
<name>A0A1K2HVE1_9HYPH</name>
<evidence type="ECO:0000256" key="4">
    <source>
        <dbReference type="ARBA" id="ARBA00022989"/>
    </source>
</evidence>
<reference evidence="7 8" key="1">
    <citation type="submission" date="2016-11" db="EMBL/GenBank/DDBJ databases">
        <authorList>
            <person name="Jaros S."/>
            <person name="Januszkiewicz K."/>
            <person name="Wedrychowicz H."/>
        </authorList>
    </citation>
    <scope>NUCLEOTIDE SEQUENCE [LARGE SCALE GENOMIC DNA]</scope>
    <source>
        <strain evidence="7 8">ATCC 23634</strain>
    </source>
</reference>
<dbReference type="AlphaFoldDB" id="A0A1K2HVE1"/>
<dbReference type="Proteomes" id="UP000183447">
    <property type="component" value="Unassembled WGS sequence"/>
</dbReference>
<dbReference type="CDD" id="cd15904">
    <property type="entry name" value="TSPO_MBR"/>
    <property type="match status" value="1"/>
</dbReference>
<proteinExistence type="inferred from homology"/>
<dbReference type="PANTHER" id="PTHR10057:SF0">
    <property type="entry name" value="TRANSLOCATOR PROTEIN"/>
    <property type="match status" value="1"/>
</dbReference>
<comment type="similarity">
    <text evidence="2">Belongs to the TspO/BZRP family.</text>
</comment>
<evidence type="ECO:0000313" key="7">
    <source>
        <dbReference type="EMBL" id="SFZ81723.1"/>
    </source>
</evidence>
<evidence type="ECO:0000256" key="3">
    <source>
        <dbReference type="ARBA" id="ARBA00022692"/>
    </source>
</evidence>
<dbReference type="OrthoDB" id="9795496at2"/>
<keyword evidence="4 6" id="KW-1133">Transmembrane helix</keyword>
<keyword evidence="5 6" id="KW-0472">Membrane</keyword>